<dbReference type="RefSeq" id="WP_018979709.1">
    <property type="nucleotide sequence ID" value="NZ_BAQD01000001.1"/>
</dbReference>
<proteinExistence type="predicted"/>
<comment type="caution">
    <text evidence="2">The sequence shown here is derived from an EMBL/GenBank/DDBJ whole genome shotgun (WGS) entry which is preliminary data.</text>
</comment>
<accession>A0ABQ0NWJ0</accession>
<keyword evidence="1" id="KW-0732">Signal</keyword>
<keyword evidence="3" id="KW-1185">Reference proteome</keyword>
<name>A0ABQ0NWJ0_9PROT</name>
<dbReference type="PANTHER" id="PTHR33361:SF15">
    <property type="entry name" value="DUF885 FAMILY LIPOPROTEIN"/>
    <property type="match status" value="1"/>
</dbReference>
<evidence type="ECO:0000256" key="1">
    <source>
        <dbReference type="SAM" id="SignalP"/>
    </source>
</evidence>
<feature type="chain" id="PRO_5047359169" description="DUF885 domain-containing protein" evidence="1">
    <location>
        <begin position="26"/>
        <end position="577"/>
    </location>
</feature>
<feature type="signal peptide" evidence="1">
    <location>
        <begin position="1"/>
        <end position="25"/>
    </location>
</feature>
<protein>
    <recommendedName>
        <fullName evidence="4">DUF885 domain-containing protein</fullName>
    </recommendedName>
</protein>
<evidence type="ECO:0000313" key="3">
    <source>
        <dbReference type="Proteomes" id="UP001062901"/>
    </source>
</evidence>
<dbReference type="Proteomes" id="UP001062901">
    <property type="component" value="Unassembled WGS sequence"/>
</dbReference>
<dbReference type="EMBL" id="BAQD01000001">
    <property type="protein sequence ID" value="GBQ04493.1"/>
    <property type="molecule type" value="Genomic_DNA"/>
</dbReference>
<evidence type="ECO:0000313" key="2">
    <source>
        <dbReference type="EMBL" id="GBQ04493.1"/>
    </source>
</evidence>
<dbReference type="InterPro" id="IPR010281">
    <property type="entry name" value="DUF885"/>
</dbReference>
<evidence type="ECO:0008006" key="4">
    <source>
        <dbReference type="Google" id="ProtNLM"/>
    </source>
</evidence>
<dbReference type="PANTHER" id="PTHR33361">
    <property type="entry name" value="GLR0591 PROTEIN"/>
    <property type="match status" value="1"/>
</dbReference>
<organism evidence="2 3">
    <name type="scientific">Saccharibacter floricola DSM 15669</name>
    <dbReference type="NCBI Taxonomy" id="1123227"/>
    <lineage>
        <taxon>Bacteria</taxon>
        <taxon>Pseudomonadati</taxon>
        <taxon>Pseudomonadota</taxon>
        <taxon>Alphaproteobacteria</taxon>
        <taxon>Acetobacterales</taxon>
        <taxon>Acetobacteraceae</taxon>
        <taxon>Saccharibacter</taxon>
    </lineage>
</organism>
<gene>
    <name evidence="2" type="ORF">AA15669_0004</name>
</gene>
<sequence length="577" mass="64316">MRAFILLKFLALAGSVLSPFFCASAAPLQADQQGVAFRNFERFHYTLEWHDDPVNATLSGIHTGDSLLPDLSDASHTRRLARIAQEKTALSALDLSHASQHDQDDRDILLASLEGERVTLENIQPDRHQPDYALSVVTNGLYGLVARDYAPAPIRLKAALSRLNLIPAFLEAATARLTDVPAVYKEIALEDLEGAQDFIRQDVPAAFANVHDPALQQQLTQTTQKALMALAQYKHSLTERPASGYFALGRQTMVQLLAADMIDLTPETIMAQGEKQLEQDYAEFWAVAHRINPQHPENALADVRKDHPSAAQLVPTVQQQLSDVQHFVQERQLVTLPSTSLPLVRTTPGFEQALISAATEWPGPFETKHLPSFYDVTPPSVHFSSLQKELALQDFNRPELLNITIHEAMPGHFVQGLYLGAHPNWSLTRRNGGSYTITEGWAHYSEQMMVEQGFDHASPSLHLMQLQDALLRDCRLLVSFGMHMKGMSLSEAKELMQSRCLQSPVAAYKEARRGTADPGYFSYTLGKMMILQLRSDLQKQQGSHFSLQHFHDSLLNAGLVPMRVIRRELTGQDGSLL</sequence>
<reference evidence="2" key="1">
    <citation type="submission" date="2013-04" db="EMBL/GenBank/DDBJ databases">
        <title>The genome sequencing project of 58 acetic acid bacteria.</title>
        <authorList>
            <person name="Okamoto-Kainuma A."/>
            <person name="Ishikawa M."/>
            <person name="Umino S."/>
            <person name="Koizumi Y."/>
            <person name="Shiwa Y."/>
            <person name="Yoshikawa H."/>
            <person name="Matsutani M."/>
            <person name="Matsushita K."/>
        </authorList>
    </citation>
    <scope>NUCLEOTIDE SEQUENCE</scope>
    <source>
        <strain evidence="2">DSM 15669</strain>
    </source>
</reference>
<dbReference type="Pfam" id="PF05960">
    <property type="entry name" value="DUF885"/>
    <property type="match status" value="1"/>
</dbReference>